<dbReference type="RefSeq" id="WP_280946388.1">
    <property type="nucleotide sequence ID" value="NZ_CP123764.1"/>
</dbReference>
<dbReference type="EMBL" id="JAUOPB010000009">
    <property type="protein sequence ID" value="MDO6423446.1"/>
    <property type="molecule type" value="Genomic_DNA"/>
</dbReference>
<feature type="domain" description="Calcineurin-like phosphoesterase" evidence="5">
    <location>
        <begin position="14"/>
        <end position="202"/>
    </location>
</feature>
<sequence length="271" mass="30500">MNVKIFKRRAMRPLRVVQITDCHLGSQPGELMLGLDTDQSLFDVLELIQNTEPTPDLILATGDISNDGGAASYQRFIDIVNHYFPGVALAWLPGNHDDPLNMDQVDILPIEAHYRAQGWNLILLDSRIPMEEGGELHPNELMRLDAELKANSEPTMVFLHHQPVPVGSEWIDQYVVKNAEAFFDVLDKYDHVKAVSWGHVHQEFQDSRNNVTLLATPSTCVQFAPKSKPFKLDTIMPGYRSYSLNADGSFTSEVKRIQTKAYAIDFASTGY</sequence>
<dbReference type="GO" id="GO:0046872">
    <property type="term" value="F:metal ion binding"/>
    <property type="evidence" value="ECO:0007669"/>
    <property type="project" value="UniProtKB-KW"/>
</dbReference>
<keyword evidence="3" id="KW-0408">Iron</keyword>
<dbReference type="InterPro" id="IPR004843">
    <property type="entry name" value="Calcineurin-like_PHP"/>
</dbReference>
<evidence type="ECO:0000256" key="3">
    <source>
        <dbReference type="ARBA" id="ARBA00023004"/>
    </source>
</evidence>
<dbReference type="Pfam" id="PF00149">
    <property type="entry name" value="Metallophos"/>
    <property type="match status" value="1"/>
</dbReference>
<gene>
    <name evidence="6" type="primary">cpdA</name>
    <name evidence="6" type="ORF">Q4521_13280</name>
</gene>
<reference evidence="6" key="1">
    <citation type="submission" date="2023-07" db="EMBL/GenBank/DDBJ databases">
        <title>Genome content predicts the carbon catabolic preferences of heterotrophic bacteria.</title>
        <authorList>
            <person name="Gralka M."/>
        </authorList>
    </citation>
    <scope>NUCLEOTIDE SEQUENCE</scope>
    <source>
        <strain evidence="6">I3M17_2</strain>
    </source>
</reference>
<keyword evidence="1" id="KW-0479">Metal-binding</keyword>
<name>A0AAW7XA22_9GAMM</name>
<organism evidence="6 7">
    <name type="scientific">Saccharophagus degradans</name>
    <dbReference type="NCBI Taxonomy" id="86304"/>
    <lineage>
        <taxon>Bacteria</taxon>
        <taxon>Pseudomonadati</taxon>
        <taxon>Pseudomonadota</taxon>
        <taxon>Gammaproteobacteria</taxon>
        <taxon>Cellvibrionales</taxon>
        <taxon>Cellvibrionaceae</taxon>
        <taxon>Saccharophagus</taxon>
    </lineage>
</organism>
<dbReference type="InterPro" id="IPR026575">
    <property type="entry name" value="GpdQ/CpdA-like"/>
</dbReference>
<evidence type="ECO:0000256" key="4">
    <source>
        <dbReference type="ARBA" id="ARBA00025742"/>
    </source>
</evidence>
<evidence type="ECO:0000256" key="2">
    <source>
        <dbReference type="ARBA" id="ARBA00022801"/>
    </source>
</evidence>
<dbReference type="SUPFAM" id="SSF56300">
    <property type="entry name" value="Metallo-dependent phosphatases"/>
    <property type="match status" value="1"/>
</dbReference>
<evidence type="ECO:0000313" key="6">
    <source>
        <dbReference type="EMBL" id="MDO6423446.1"/>
    </source>
</evidence>
<evidence type="ECO:0000313" key="7">
    <source>
        <dbReference type="Proteomes" id="UP001169760"/>
    </source>
</evidence>
<keyword evidence="2 6" id="KW-0378">Hydrolase</keyword>
<evidence type="ECO:0000256" key="1">
    <source>
        <dbReference type="ARBA" id="ARBA00022723"/>
    </source>
</evidence>
<dbReference type="EC" id="3.1.4.53" evidence="6"/>
<dbReference type="Gene3D" id="3.60.21.10">
    <property type="match status" value="1"/>
</dbReference>
<evidence type="ECO:0000259" key="5">
    <source>
        <dbReference type="Pfam" id="PF00149"/>
    </source>
</evidence>
<dbReference type="InterPro" id="IPR050884">
    <property type="entry name" value="CNP_phosphodiesterase-III"/>
</dbReference>
<dbReference type="CDD" id="cd07402">
    <property type="entry name" value="MPP_GpdQ"/>
    <property type="match status" value="1"/>
</dbReference>
<accession>A0AAW7XA22</accession>
<dbReference type="PANTHER" id="PTHR42988">
    <property type="entry name" value="PHOSPHOHYDROLASE"/>
    <property type="match status" value="1"/>
</dbReference>
<dbReference type="InterPro" id="IPR029052">
    <property type="entry name" value="Metallo-depent_PP-like"/>
</dbReference>
<proteinExistence type="inferred from homology"/>
<dbReference type="Proteomes" id="UP001169760">
    <property type="component" value="Unassembled WGS sequence"/>
</dbReference>
<dbReference type="AlphaFoldDB" id="A0AAW7XA22"/>
<comment type="caution">
    <text evidence="6">The sequence shown here is derived from an EMBL/GenBank/DDBJ whole genome shotgun (WGS) entry which is preliminary data.</text>
</comment>
<comment type="similarity">
    <text evidence="4">Belongs to the cyclic nucleotide phosphodiesterase class-III family.</text>
</comment>
<dbReference type="NCBIfam" id="NF008359">
    <property type="entry name" value="PRK11148.1"/>
    <property type="match status" value="1"/>
</dbReference>
<protein>
    <submittedName>
        <fullName evidence="6">3',5'-cyclic-AMP phosphodiesterase</fullName>
        <ecNumber evidence="6">3.1.4.53</ecNumber>
    </submittedName>
</protein>
<dbReference type="PANTHER" id="PTHR42988:SF2">
    <property type="entry name" value="CYCLIC NUCLEOTIDE PHOSPHODIESTERASE CBUA0032-RELATED"/>
    <property type="match status" value="1"/>
</dbReference>
<dbReference type="GO" id="GO:0004115">
    <property type="term" value="F:3',5'-cyclic-AMP phosphodiesterase activity"/>
    <property type="evidence" value="ECO:0007669"/>
    <property type="project" value="UniProtKB-EC"/>
</dbReference>